<feature type="region of interest" description="Disordered" evidence="1">
    <location>
        <begin position="187"/>
        <end position="248"/>
    </location>
</feature>
<organism evidence="2 3">
    <name type="scientific">Lentinus brumalis</name>
    <dbReference type="NCBI Taxonomy" id="2498619"/>
    <lineage>
        <taxon>Eukaryota</taxon>
        <taxon>Fungi</taxon>
        <taxon>Dikarya</taxon>
        <taxon>Basidiomycota</taxon>
        <taxon>Agaricomycotina</taxon>
        <taxon>Agaricomycetes</taxon>
        <taxon>Polyporales</taxon>
        <taxon>Polyporaceae</taxon>
        <taxon>Lentinus</taxon>
    </lineage>
</organism>
<proteinExistence type="predicted"/>
<accession>A0A371DLK8</accession>
<reference evidence="2 3" key="1">
    <citation type="journal article" date="2018" name="Biotechnol. Biofuels">
        <title>Integrative visual omics of the white-rot fungus Polyporus brumalis exposes the biotechnological potential of its oxidative enzymes for delignifying raw plant biomass.</title>
        <authorList>
            <person name="Miyauchi S."/>
            <person name="Rancon A."/>
            <person name="Drula E."/>
            <person name="Hage H."/>
            <person name="Chaduli D."/>
            <person name="Favel A."/>
            <person name="Grisel S."/>
            <person name="Henrissat B."/>
            <person name="Herpoel-Gimbert I."/>
            <person name="Ruiz-Duenas F.J."/>
            <person name="Chevret D."/>
            <person name="Hainaut M."/>
            <person name="Lin J."/>
            <person name="Wang M."/>
            <person name="Pangilinan J."/>
            <person name="Lipzen A."/>
            <person name="Lesage-Meessen L."/>
            <person name="Navarro D."/>
            <person name="Riley R."/>
            <person name="Grigoriev I.V."/>
            <person name="Zhou S."/>
            <person name="Raouche S."/>
            <person name="Rosso M.N."/>
        </authorList>
    </citation>
    <scope>NUCLEOTIDE SEQUENCE [LARGE SCALE GENOMIC DNA]</scope>
    <source>
        <strain evidence="2 3">BRFM 1820</strain>
    </source>
</reference>
<name>A0A371DLK8_9APHY</name>
<evidence type="ECO:0000313" key="2">
    <source>
        <dbReference type="EMBL" id="RDX53418.1"/>
    </source>
</evidence>
<feature type="compositionally biased region" description="Polar residues" evidence="1">
    <location>
        <begin position="70"/>
        <end position="86"/>
    </location>
</feature>
<feature type="compositionally biased region" description="Low complexity" evidence="1">
    <location>
        <begin position="193"/>
        <end position="219"/>
    </location>
</feature>
<dbReference type="EMBL" id="KZ857387">
    <property type="protein sequence ID" value="RDX53418.1"/>
    <property type="molecule type" value="Genomic_DNA"/>
</dbReference>
<sequence length="370" mass="39419">MAPRLAPSACLPGVKNGLTGNRQASNAKLVWWKDAGSFSSGVIEPVLTRAAPPVTRDLSPSPAPFVGDWTESSSANQSSPELLSPPQTACSTIAVLGSGGLNRTFEEDYDRWEANPDFVRNNLRRSRSLRRQARMRDGDFRDTDDERDYSVTTEAIPAIVSRNAEVLHFRSDSDAASLASGAFVSAPGIDQMPSAEDSSPATDSDSPSSSSPSSVSSSDGLNSRVPSRLSQRVRPPPPIDTHKKTLRNGEQYQASRISYKIENSVCLGAPRSLPSDSGFDADDEDESPAMLPVRIGPMPADGGLHAVSTLAQDLPTDARPTKKTYASVVASSPPLGSRPGSRAAIVQTRGRTGTGAIVSDWRPFVEPLDM</sequence>
<gene>
    <name evidence="2" type="ORF">OH76DRAFT_1416082</name>
</gene>
<dbReference type="Proteomes" id="UP000256964">
    <property type="component" value="Unassembled WGS sequence"/>
</dbReference>
<protein>
    <submittedName>
        <fullName evidence="2">Uncharacterized protein</fullName>
    </submittedName>
</protein>
<evidence type="ECO:0000256" key="1">
    <source>
        <dbReference type="SAM" id="MobiDB-lite"/>
    </source>
</evidence>
<keyword evidence="3" id="KW-1185">Reference proteome</keyword>
<evidence type="ECO:0000313" key="3">
    <source>
        <dbReference type="Proteomes" id="UP000256964"/>
    </source>
</evidence>
<dbReference type="OrthoDB" id="2751887at2759"/>
<feature type="compositionally biased region" description="Polar residues" evidence="1">
    <location>
        <begin position="220"/>
        <end position="230"/>
    </location>
</feature>
<dbReference type="AlphaFoldDB" id="A0A371DLK8"/>
<feature type="region of interest" description="Disordered" evidence="1">
    <location>
        <begin position="52"/>
        <end position="86"/>
    </location>
</feature>